<dbReference type="GO" id="GO:0007064">
    <property type="term" value="P:mitotic sister chromatid cohesion"/>
    <property type="evidence" value="ECO:0007669"/>
    <property type="project" value="InterPro"/>
</dbReference>
<feature type="region of interest" description="Disordered" evidence="7">
    <location>
        <begin position="1"/>
        <end position="65"/>
    </location>
</feature>
<comment type="subcellular location">
    <subcellularLocation>
        <location evidence="1">Nucleus</location>
    </subcellularLocation>
</comment>
<feature type="region of interest" description="Disordered" evidence="7">
    <location>
        <begin position="110"/>
        <end position="135"/>
    </location>
</feature>
<dbReference type="GO" id="GO:0006260">
    <property type="term" value="P:DNA replication"/>
    <property type="evidence" value="ECO:0007669"/>
    <property type="project" value="UniProtKB-KW"/>
</dbReference>
<protein>
    <recommendedName>
        <fullName evidence="11">Chromosome transmission fidelity protein 8</fullName>
    </recommendedName>
</protein>
<dbReference type="PANTHER" id="PTHR28605">
    <property type="entry name" value="CTF8, CHROMOSOME TRANSMISSION FIDELITY FACTOR 8 HOMOLOG (S. CEREVISIAE)"/>
    <property type="match status" value="1"/>
</dbReference>
<dbReference type="RefSeq" id="XP_009227363.1">
    <property type="nucleotide sequence ID" value="XM_009229099.1"/>
</dbReference>
<evidence type="ECO:0000256" key="1">
    <source>
        <dbReference type="ARBA" id="ARBA00004123"/>
    </source>
</evidence>
<evidence type="ECO:0000256" key="2">
    <source>
        <dbReference type="ARBA" id="ARBA00022705"/>
    </source>
</evidence>
<dbReference type="GO" id="GO:0003677">
    <property type="term" value="F:DNA binding"/>
    <property type="evidence" value="ECO:0007669"/>
    <property type="project" value="UniProtKB-KW"/>
</dbReference>
<evidence type="ECO:0000313" key="9">
    <source>
        <dbReference type="EnsemblFungi" id="EJT71966"/>
    </source>
</evidence>
<dbReference type="OrthoDB" id="121932at2759"/>
<organism evidence="8">
    <name type="scientific">Gaeumannomyces tritici (strain R3-111a-1)</name>
    <name type="common">Wheat and barley take-all root rot fungus</name>
    <name type="synonym">Gaeumannomyces graminis var. tritici</name>
    <dbReference type="NCBI Taxonomy" id="644352"/>
    <lineage>
        <taxon>Eukaryota</taxon>
        <taxon>Fungi</taxon>
        <taxon>Dikarya</taxon>
        <taxon>Ascomycota</taxon>
        <taxon>Pezizomycotina</taxon>
        <taxon>Sordariomycetes</taxon>
        <taxon>Sordariomycetidae</taxon>
        <taxon>Magnaporthales</taxon>
        <taxon>Magnaporthaceae</taxon>
        <taxon>Gaeumannomyces</taxon>
    </lineage>
</organism>
<reference evidence="8" key="3">
    <citation type="submission" date="2010-09" db="EMBL/GenBank/DDBJ databases">
        <title>Annotation of Gaeumannomyces graminis var. tritici R3-111a-1.</title>
        <authorList>
            <consortium name="The Broad Institute Genome Sequencing Platform"/>
            <person name="Ma L.-J."/>
            <person name="Dead R."/>
            <person name="Young S.K."/>
            <person name="Zeng Q."/>
            <person name="Gargeya S."/>
            <person name="Fitzgerald M."/>
            <person name="Haas B."/>
            <person name="Abouelleil A."/>
            <person name="Alvarado L."/>
            <person name="Arachchi H.M."/>
            <person name="Berlin A."/>
            <person name="Brown A."/>
            <person name="Chapman S.B."/>
            <person name="Chen Z."/>
            <person name="Dunbar C."/>
            <person name="Freedman E."/>
            <person name="Gearin G."/>
            <person name="Gellesch M."/>
            <person name="Goldberg J."/>
            <person name="Griggs A."/>
            <person name="Gujja S."/>
            <person name="Heiman D."/>
            <person name="Howarth C."/>
            <person name="Larson L."/>
            <person name="Lui A."/>
            <person name="MacDonald P.J.P."/>
            <person name="Mehta T."/>
            <person name="Montmayeur A."/>
            <person name="Murphy C."/>
            <person name="Neiman D."/>
            <person name="Pearson M."/>
            <person name="Priest M."/>
            <person name="Roberts A."/>
            <person name="Saif S."/>
            <person name="Shea T."/>
            <person name="Shenoy N."/>
            <person name="Sisk P."/>
            <person name="Stolte C."/>
            <person name="Sykes S."/>
            <person name="Yandava C."/>
            <person name="Wortman J."/>
            <person name="Nusbaum C."/>
            <person name="Birren B."/>
        </authorList>
    </citation>
    <scope>NUCLEOTIDE SEQUENCE</scope>
    <source>
        <strain evidence="8">R3-111a-1</strain>
    </source>
</reference>
<dbReference type="eggNOG" id="KOG4487">
    <property type="taxonomic scope" value="Eukaryota"/>
</dbReference>
<gene>
    <name evidence="9" type="primary">20351675</name>
    <name evidence="8" type="ORF">GGTG_11217</name>
</gene>
<reference evidence="10" key="1">
    <citation type="submission" date="2010-07" db="EMBL/GenBank/DDBJ databases">
        <title>The genome sequence of Gaeumannomyces graminis var. tritici strain R3-111a-1.</title>
        <authorList>
            <consortium name="The Broad Institute Genome Sequencing Platform"/>
            <person name="Ma L.-J."/>
            <person name="Dead R."/>
            <person name="Young S."/>
            <person name="Zeng Q."/>
            <person name="Koehrsen M."/>
            <person name="Alvarado L."/>
            <person name="Berlin A."/>
            <person name="Chapman S.B."/>
            <person name="Chen Z."/>
            <person name="Freedman E."/>
            <person name="Gellesch M."/>
            <person name="Goldberg J."/>
            <person name="Griggs A."/>
            <person name="Gujja S."/>
            <person name="Heilman E.R."/>
            <person name="Heiman D."/>
            <person name="Hepburn T."/>
            <person name="Howarth C."/>
            <person name="Jen D."/>
            <person name="Larson L."/>
            <person name="Mehta T."/>
            <person name="Neiman D."/>
            <person name="Pearson M."/>
            <person name="Roberts A."/>
            <person name="Saif S."/>
            <person name="Shea T."/>
            <person name="Shenoy N."/>
            <person name="Sisk P."/>
            <person name="Stolte C."/>
            <person name="Sykes S."/>
            <person name="Walk T."/>
            <person name="White J."/>
            <person name="Yandava C."/>
            <person name="Haas B."/>
            <person name="Nusbaum C."/>
            <person name="Birren B."/>
        </authorList>
    </citation>
    <scope>NUCLEOTIDE SEQUENCE [LARGE SCALE GENOMIC DNA]</scope>
    <source>
        <strain evidence="10">R3-111a-1</strain>
    </source>
</reference>
<evidence type="ECO:0000256" key="7">
    <source>
        <dbReference type="SAM" id="MobiDB-lite"/>
    </source>
</evidence>
<evidence type="ECO:0000256" key="6">
    <source>
        <dbReference type="ARBA" id="ARBA00038447"/>
    </source>
</evidence>
<dbReference type="Proteomes" id="UP000006039">
    <property type="component" value="Unassembled WGS sequence"/>
</dbReference>
<evidence type="ECO:0000256" key="5">
    <source>
        <dbReference type="ARBA" id="ARBA00023306"/>
    </source>
</evidence>
<dbReference type="STRING" id="644352.J3PCJ6"/>
<name>J3PCJ6_GAET3</name>
<evidence type="ECO:0000256" key="4">
    <source>
        <dbReference type="ARBA" id="ARBA00023242"/>
    </source>
</evidence>
<dbReference type="InterPro" id="IPR018607">
    <property type="entry name" value="Ctf8"/>
</dbReference>
<dbReference type="FunCoup" id="J3PCJ6">
    <property type="interactions" value="50"/>
</dbReference>
<evidence type="ECO:0000313" key="10">
    <source>
        <dbReference type="Proteomes" id="UP000006039"/>
    </source>
</evidence>
<comment type="similarity">
    <text evidence="6">Belongs to the CTF8 family.</text>
</comment>
<proteinExistence type="inferred from homology"/>
<keyword evidence="3" id="KW-0238">DNA-binding</keyword>
<dbReference type="VEuPathDB" id="FungiDB:GGTG_11217"/>
<keyword evidence="4" id="KW-0539">Nucleus</keyword>
<feature type="compositionally biased region" description="Polar residues" evidence="7">
    <location>
        <begin position="14"/>
        <end position="24"/>
    </location>
</feature>
<keyword evidence="5" id="KW-0131">Cell cycle</keyword>
<dbReference type="HOGENOM" id="CLU_090690_0_0_1"/>
<dbReference type="EnsemblFungi" id="EJT71966">
    <property type="protein sequence ID" value="EJT71966"/>
    <property type="gene ID" value="GGTG_11217"/>
</dbReference>
<accession>J3PCJ6</accession>
<dbReference type="PANTHER" id="PTHR28605:SF1">
    <property type="entry name" value="CHROMOSOME TRANSMISSION FIDELITY FACTOR 8"/>
    <property type="match status" value="1"/>
</dbReference>
<dbReference type="EMBL" id="GL385400">
    <property type="protein sequence ID" value="EJT71966.1"/>
    <property type="molecule type" value="Genomic_DNA"/>
</dbReference>
<evidence type="ECO:0008006" key="11">
    <source>
        <dbReference type="Google" id="ProtNLM"/>
    </source>
</evidence>
<reference evidence="9" key="5">
    <citation type="submission" date="2018-04" db="UniProtKB">
        <authorList>
            <consortium name="EnsemblFungi"/>
        </authorList>
    </citation>
    <scope>IDENTIFICATION</scope>
    <source>
        <strain evidence="9">R3-111a-1</strain>
    </source>
</reference>
<evidence type="ECO:0000313" key="8">
    <source>
        <dbReference type="EMBL" id="EJT71966.1"/>
    </source>
</evidence>
<reference evidence="9" key="4">
    <citation type="journal article" date="2015" name="G3 (Bethesda)">
        <title>Genome sequences of three phytopathogenic species of the Magnaporthaceae family of fungi.</title>
        <authorList>
            <person name="Okagaki L.H."/>
            <person name="Nunes C.C."/>
            <person name="Sailsbery J."/>
            <person name="Clay B."/>
            <person name="Brown D."/>
            <person name="John T."/>
            <person name="Oh Y."/>
            <person name="Young N."/>
            <person name="Fitzgerald M."/>
            <person name="Haas B.J."/>
            <person name="Zeng Q."/>
            <person name="Young S."/>
            <person name="Adiconis X."/>
            <person name="Fan L."/>
            <person name="Levin J.Z."/>
            <person name="Mitchell T.K."/>
            <person name="Okubara P.A."/>
            <person name="Farman M.L."/>
            <person name="Kohn L.M."/>
            <person name="Birren B."/>
            <person name="Ma L.-J."/>
            <person name="Dean R.A."/>
        </authorList>
    </citation>
    <scope>NUCLEOTIDE SEQUENCE</scope>
    <source>
        <strain evidence="9">R3-111a-1</strain>
    </source>
</reference>
<keyword evidence="2" id="KW-0235">DNA replication</keyword>
<reference evidence="8" key="2">
    <citation type="submission" date="2010-07" db="EMBL/GenBank/DDBJ databases">
        <authorList>
            <consortium name="The Broad Institute Genome Sequencing Platform"/>
            <consortium name="Broad Institute Genome Sequencing Center for Infectious Disease"/>
            <person name="Ma L.-J."/>
            <person name="Dead R."/>
            <person name="Young S."/>
            <person name="Zeng Q."/>
            <person name="Koehrsen M."/>
            <person name="Alvarado L."/>
            <person name="Berlin A."/>
            <person name="Chapman S.B."/>
            <person name="Chen Z."/>
            <person name="Freedman E."/>
            <person name="Gellesch M."/>
            <person name="Goldberg J."/>
            <person name="Griggs A."/>
            <person name="Gujja S."/>
            <person name="Heilman E.R."/>
            <person name="Heiman D."/>
            <person name="Hepburn T."/>
            <person name="Howarth C."/>
            <person name="Jen D."/>
            <person name="Larson L."/>
            <person name="Mehta T."/>
            <person name="Neiman D."/>
            <person name="Pearson M."/>
            <person name="Roberts A."/>
            <person name="Saif S."/>
            <person name="Shea T."/>
            <person name="Shenoy N."/>
            <person name="Sisk P."/>
            <person name="Stolte C."/>
            <person name="Sykes S."/>
            <person name="Walk T."/>
            <person name="White J."/>
            <person name="Yandava C."/>
            <person name="Haas B."/>
            <person name="Nusbaum C."/>
            <person name="Birren B."/>
        </authorList>
    </citation>
    <scope>NUCLEOTIDE SEQUENCE</scope>
    <source>
        <strain evidence="8">R3-111a-1</strain>
    </source>
</reference>
<keyword evidence="10" id="KW-1185">Reference proteome</keyword>
<dbReference type="AlphaFoldDB" id="J3PCJ6"/>
<dbReference type="GeneID" id="20351675"/>
<sequence>MSASTATLHPPQRQPSSASKGSQSPLPPLLHTPSGLALLELQGVINTGEEDGGGGGAAGPTRVGRLDFPEYVPGRSEDGGAWMKRVYLYVGLNQRLTGEVKKLPRPVAVIRRRRREGDGEDGDDGEAGGGGGGDGELEVVEIVRYKLLFSQRPEPIGIPAE</sequence>
<dbReference type="GO" id="GO:0031390">
    <property type="term" value="C:Ctf18 RFC-like complex"/>
    <property type="evidence" value="ECO:0007669"/>
    <property type="project" value="InterPro"/>
</dbReference>
<evidence type="ECO:0000256" key="3">
    <source>
        <dbReference type="ARBA" id="ARBA00023125"/>
    </source>
</evidence>
<dbReference type="Pfam" id="PF09696">
    <property type="entry name" value="Ctf8"/>
    <property type="match status" value="1"/>
</dbReference>